<dbReference type="EMBL" id="CM016557">
    <property type="protein sequence ID" value="TKW09520.1"/>
    <property type="molecule type" value="Genomic_DNA"/>
</dbReference>
<proteinExistence type="predicted"/>
<gene>
    <name evidence="2" type="ORF">SEVIR_6G107850v2</name>
</gene>
<feature type="signal peptide" evidence="1">
    <location>
        <begin position="1"/>
        <end position="16"/>
    </location>
</feature>
<dbReference type="Gramene" id="TKW09520">
    <property type="protein sequence ID" value="TKW09520"/>
    <property type="gene ID" value="SEVIR_6G107850v2"/>
</dbReference>
<accession>A0A4U6U1X2</accession>
<evidence type="ECO:0000313" key="3">
    <source>
        <dbReference type="Proteomes" id="UP000298652"/>
    </source>
</evidence>
<evidence type="ECO:0000256" key="1">
    <source>
        <dbReference type="SAM" id="SignalP"/>
    </source>
</evidence>
<protein>
    <submittedName>
        <fullName evidence="2">Uncharacterized protein</fullName>
    </submittedName>
</protein>
<keyword evidence="1" id="KW-0732">Signal</keyword>
<keyword evidence="3" id="KW-1185">Reference proteome</keyword>
<reference evidence="2" key="1">
    <citation type="submission" date="2019-03" db="EMBL/GenBank/DDBJ databases">
        <title>WGS assembly of Setaria viridis.</title>
        <authorList>
            <person name="Huang P."/>
            <person name="Jenkins J."/>
            <person name="Grimwood J."/>
            <person name="Barry K."/>
            <person name="Healey A."/>
            <person name="Mamidi S."/>
            <person name="Sreedasyam A."/>
            <person name="Shu S."/>
            <person name="Feldman M."/>
            <person name="Wu J."/>
            <person name="Yu Y."/>
            <person name="Chen C."/>
            <person name="Johnson J."/>
            <person name="Rokhsar D."/>
            <person name="Baxter I."/>
            <person name="Schmutz J."/>
            <person name="Brutnell T."/>
            <person name="Kellogg E."/>
        </authorList>
    </citation>
    <scope>NUCLEOTIDE SEQUENCE [LARGE SCALE GENOMIC DNA]</scope>
</reference>
<evidence type="ECO:0000313" key="2">
    <source>
        <dbReference type="EMBL" id="TKW09520.1"/>
    </source>
</evidence>
<dbReference type="AlphaFoldDB" id="A0A4U6U1X2"/>
<sequence length="54" mass="5751">MHRLLVLVFMASRVGTRTAGGVDAGAKDAVKTVQCSAHCSISYYYLLDASSICI</sequence>
<name>A0A4U6U1X2_SETVI</name>
<feature type="chain" id="PRO_5020642228" evidence="1">
    <location>
        <begin position="17"/>
        <end position="54"/>
    </location>
</feature>
<organism evidence="2 3">
    <name type="scientific">Setaria viridis</name>
    <name type="common">Green bristlegrass</name>
    <name type="synonym">Setaria italica subsp. viridis</name>
    <dbReference type="NCBI Taxonomy" id="4556"/>
    <lineage>
        <taxon>Eukaryota</taxon>
        <taxon>Viridiplantae</taxon>
        <taxon>Streptophyta</taxon>
        <taxon>Embryophyta</taxon>
        <taxon>Tracheophyta</taxon>
        <taxon>Spermatophyta</taxon>
        <taxon>Magnoliopsida</taxon>
        <taxon>Liliopsida</taxon>
        <taxon>Poales</taxon>
        <taxon>Poaceae</taxon>
        <taxon>PACMAD clade</taxon>
        <taxon>Panicoideae</taxon>
        <taxon>Panicodae</taxon>
        <taxon>Paniceae</taxon>
        <taxon>Cenchrinae</taxon>
        <taxon>Setaria</taxon>
    </lineage>
</organism>
<dbReference type="Proteomes" id="UP000298652">
    <property type="component" value="Chromosome 6"/>
</dbReference>